<evidence type="ECO:0000256" key="1">
    <source>
        <dbReference type="SAM" id="MobiDB-lite"/>
    </source>
</evidence>
<comment type="caution">
    <text evidence="2">The sequence shown here is derived from an EMBL/GenBank/DDBJ whole genome shotgun (WGS) entry which is preliminary data.</text>
</comment>
<accession>A0A6G0KBB6</accession>
<evidence type="ECO:0000313" key="3">
    <source>
        <dbReference type="Proteomes" id="UP000488956"/>
    </source>
</evidence>
<feature type="compositionally biased region" description="Low complexity" evidence="1">
    <location>
        <begin position="61"/>
        <end position="77"/>
    </location>
</feature>
<feature type="compositionally biased region" description="Polar residues" evidence="1">
    <location>
        <begin position="41"/>
        <end position="52"/>
    </location>
</feature>
<name>A0A6G0KBB6_9STRA</name>
<dbReference type="EMBL" id="QXFX01001932">
    <property type="protein sequence ID" value="KAE9082839.1"/>
    <property type="molecule type" value="Genomic_DNA"/>
</dbReference>
<gene>
    <name evidence="2" type="ORF">PF010_g21433</name>
</gene>
<dbReference type="AlphaFoldDB" id="A0A6G0KBB6"/>
<feature type="region of interest" description="Disordered" evidence="1">
    <location>
        <begin position="1"/>
        <end position="87"/>
    </location>
</feature>
<reference evidence="2 3" key="1">
    <citation type="submission" date="2018-09" db="EMBL/GenBank/DDBJ databases">
        <title>Genomic investigation of the strawberry pathogen Phytophthora fragariae indicates pathogenicity is determined by transcriptional variation in three key races.</title>
        <authorList>
            <person name="Adams T.M."/>
            <person name="Armitage A.D."/>
            <person name="Sobczyk M.K."/>
            <person name="Bates H.J."/>
            <person name="Dunwell J.M."/>
            <person name="Nellist C.F."/>
            <person name="Harrison R.J."/>
        </authorList>
    </citation>
    <scope>NUCLEOTIDE SEQUENCE [LARGE SCALE GENOMIC DNA]</scope>
    <source>
        <strain evidence="2 3">ONT-3</strain>
    </source>
</reference>
<sequence>MADTATDQRLPASASGDSGQASASQVTPAVPAIQLAPIPSTAPSDSSHQAVVSTHMGGGASVPTTSSMLPTSSSDPTATVDSHRVGA</sequence>
<protein>
    <submittedName>
        <fullName evidence="2">Uncharacterized protein</fullName>
    </submittedName>
</protein>
<dbReference type="Proteomes" id="UP000488956">
    <property type="component" value="Unassembled WGS sequence"/>
</dbReference>
<evidence type="ECO:0000313" key="2">
    <source>
        <dbReference type="EMBL" id="KAE9082839.1"/>
    </source>
</evidence>
<proteinExistence type="predicted"/>
<organism evidence="2 3">
    <name type="scientific">Phytophthora fragariae</name>
    <dbReference type="NCBI Taxonomy" id="53985"/>
    <lineage>
        <taxon>Eukaryota</taxon>
        <taxon>Sar</taxon>
        <taxon>Stramenopiles</taxon>
        <taxon>Oomycota</taxon>
        <taxon>Peronosporomycetes</taxon>
        <taxon>Peronosporales</taxon>
        <taxon>Peronosporaceae</taxon>
        <taxon>Phytophthora</taxon>
    </lineage>
</organism>
<feature type="compositionally biased region" description="Low complexity" evidence="1">
    <location>
        <begin position="12"/>
        <end position="25"/>
    </location>
</feature>